<dbReference type="SUPFAM" id="SSF142433">
    <property type="entry name" value="CinA-like"/>
    <property type="match status" value="1"/>
</dbReference>
<dbReference type="InterPro" id="IPR036653">
    <property type="entry name" value="CinA-like_C"/>
</dbReference>
<dbReference type="RefSeq" id="WP_344608820.1">
    <property type="nucleotide sequence ID" value="NZ_BAAAHE010000047.1"/>
</dbReference>
<dbReference type="InterPro" id="IPR008136">
    <property type="entry name" value="CinA_C"/>
</dbReference>
<protein>
    <recommendedName>
        <fullName evidence="1">CinA-like protein</fullName>
    </recommendedName>
</protein>
<dbReference type="Gene3D" id="3.40.980.10">
    <property type="entry name" value="MoaB/Mog-like domain"/>
    <property type="match status" value="1"/>
</dbReference>
<comment type="similarity">
    <text evidence="1">Belongs to the CinA family.</text>
</comment>
<dbReference type="InterPro" id="IPR001453">
    <property type="entry name" value="MoaB/Mog_dom"/>
</dbReference>
<dbReference type="SUPFAM" id="SSF53218">
    <property type="entry name" value="Molybdenum cofactor biosynthesis proteins"/>
    <property type="match status" value="1"/>
</dbReference>
<evidence type="ECO:0000256" key="1">
    <source>
        <dbReference type="HAMAP-Rule" id="MF_00226"/>
    </source>
</evidence>
<evidence type="ECO:0000313" key="3">
    <source>
        <dbReference type="EMBL" id="GAA0634976.1"/>
    </source>
</evidence>
<dbReference type="Pfam" id="PF02464">
    <property type="entry name" value="CinA"/>
    <property type="match status" value="1"/>
</dbReference>
<name>A0ABN1HA52_9ACTN</name>
<dbReference type="InterPro" id="IPR036425">
    <property type="entry name" value="MoaB/Mog-like_dom_sf"/>
</dbReference>
<keyword evidence="4" id="KW-1185">Reference proteome</keyword>
<gene>
    <name evidence="3" type="ORF">GCM10009547_43880</name>
</gene>
<dbReference type="EMBL" id="BAAAHE010000047">
    <property type="protein sequence ID" value="GAA0634976.1"/>
    <property type="molecule type" value="Genomic_DNA"/>
</dbReference>
<feature type="domain" description="MoaB/Mog" evidence="2">
    <location>
        <begin position="5"/>
        <end position="171"/>
    </location>
</feature>
<dbReference type="Pfam" id="PF00994">
    <property type="entry name" value="MoCF_biosynth"/>
    <property type="match status" value="1"/>
</dbReference>
<dbReference type="PIRSF" id="PIRSF006728">
    <property type="entry name" value="CinA"/>
    <property type="match status" value="1"/>
</dbReference>
<dbReference type="SMART" id="SM00852">
    <property type="entry name" value="MoCF_biosynth"/>
    <property type="match status" value="1"/>
</dbReference>
<dbReference type="PANTHER" id="PTHR13939">
    <property type="entry name" value="NICOTINAMIDE-NUCLEOTIDE AMIDOHYDROLASE PNCC"/>
    <property type="match status" value="1"/>
</dbReference>
<dbReference type="HAMAP" id="MF_00226_B">
    <property type="entry name" value="CinA_B"/>
    <property type="match status" value="1"/>
</dbReference>
<dbReference type="NCBIfam" id="TIGR00199">
    <property type="entry name" value="PncC_domain"/>
    <property type="match status" value="1"/>
</dbReference>
<organism evidence="3 4">
    <name type="scientific">Sporichthya brevicatena</name>
    <dbReference type="NCBI Taxonomy" id="171442"/>
    <lineage>
        <taxon>Bacteria</taxon>
        <taxon>Bacillati</taxon>
        <taxon>Actinomycetota</taxon>
        <taxon>Actinomycetes</taxon>
        <taxon>Sporichthyales</taxon>
        <taxon>Sporichthyaceae</taxon>
        <taxon>Sporichthya</taxon>
    </lineage>
</organism>
<dbReference type="Proteomes" id="UP001500957">
    <property type="component" value="Unassembled WGS sequence"/>
</dbReference>
<sequence length="410" mass="41354">MTRVELITVGDELLSGLVLNSNVARVAESLASVGLGLSVVCDVSDDLDEIVAAVRASAARADVVLCSGGLGPTSDDLTRDALARAAGVGLDVDDGVVQTLRDRYAEWNIPMPDLALRQAEVPQGATLIPNPRGSAPGLQMRIDGALVLALPGVPGELQAMLDATVAPLLAGLAPGPAPVTATLRVALAGESGVAAALTGVQGAGEAAGVRFAYLADGGDVRVRLTGPAEAVAATEQAVADALGHGVYSRDGAPLEAVTQRLLLEAGATVAVAESLTGGMLGAALTELPGSSAVFLGGVLVYATAAKADLGVDAALLAERGPVDGDVAVQLAERVREKFGADYGLATTGVAGPDPVGDYPPGAVFLGLAGPNGAFSRRRDLPPRRDFVRRLTVLAALDLLRQELLGLPRDG</sequence>
<accession>A0ABN1HA52</accession>
<evidence type="ECO:0000313" key="4">
    <source>
        <dbReference type="Proteomes" id="UP001500957"/>
    </source>
</evidence>
<dbReference type="Gene3D" id="3.90.950.20">
    <property type="entry name" value="CinA-like"/>
    <property type="match status" value="1"/>
</dbReference>
<dbReference type="InterPro" id="IPR050101">
    <property type="entry name" value="CinA"/>
</dbReference>
<dbReference type="InterPro" id="IPR008135">
    <property type="entry name" value="Competence-induced_CinA"/>
</dbReference>
<comment type="caution">
    <text evidence="3">The sequence shown here is derived from an EMBL/GenBank/DDBJ whole genome shotgun (WGS) entry which is preliminary data.</text>
</comment>
<reference evidence="3 4" key="1">
    <citation type="journal article" date="2019" name="Int. J. Syst. Evol. Microbiol.">
        <title>The Global Catalogue of Microorganisms (GCM) 10K type strain sequencing project: providing services to taxonomists for standard genome sequencing and annotation.</title>
        <authorList>
            <consortium name="The Broad Institute Genomics Platform"/>
            <consortium name="The Broad Institute Genome Sequencing Center for Infectious Disease"/>
            <person name="Wu L."/>
            <person name="Ma J."/>
        </authorList>
    </citation>
    <scope>NUCLEOTIDE SEQUENCE [LARGE SCALE GENOMIC DNA]</scope>
    <source>
        <strain evidence="3 4">JCM 10671</strain>
    </source>
</reference>
<dbReference type="PANTHER" id="PTHR13939:SF0">
    <property type="entry name" value="NMN AMIDOHYDROLASE-LIKE PROTEIN YFAY"/>
    <property type="match status" value="1"/>
</dbReference>
<dbReference type="NCBIfam" id="TIGR00200">
    <property type="entry name" value="cinA_nterm"/>
    <property type="match status" value="1"/>
</dbReference>
<proteinExistence type="inferred from homology"/>
<dbReference type="CDD" id="cd00885">
    <property type="entry name" value="cinA"/>
    <property type="match status" value="1"/>
</dbReference>
<evidence type="ECO:0000259" key="2">
    <source>
        <dbReference type="SMART" id="SM00852"/>
    </source>
</evidence>